<gene>
    <name evidence="1" type="ORF">AFUS01_LOCUS41497</name>
</gene>
<keyword evidence="2" id="KW-1185">Reference proteome</keyword>
<accession>A0A8J2LKA0</accession>
<feature type="non-terminal residue" evidence="1">
    <location>
        <position position="1"/>
    </location>
</feature>
<protein>
    <submittedName>
        <fullName evidence="1">Uncharacterized protein</fullName>
    </submittedName>
</protein>
<evidence type="ECO:0000313" key="2">
    <source>
        <dbReference type="Proteomes" id="UP000708208"/>
    </source>
</evidence>
<dbReference type="Proteomes" id="UP000708208">
    <property type="component" value="Unassembled WGS sequence"/>
</dbReference>
<name>A0A8J2LKA0_9HEXA</name>
<organism evidence="1 2">
    <name type="scientific">Allacma fusca</name>
    <dbReference type="NCBI Taxonomy" id="39272"/>
    <lineage>
        <taxon>Eukaryota</taxon>
        <taxon>Metazoa</taxon>
        <taxon>Ecdysozoa</taxon>
        <taxon>Arthropoda</taxon>
        <taxon>Hexapoda</taxon>
        <taxon>Collembola</taxon>
        <taxon>Symphypleona</taxon>
        <taxon>Sminthuridae</taxon>
        <taxon>Allacma</taxon>
    </lineage>
</organism>
<sequence length="34" mass="3905">MFPPIETIMEIIKDIFHNLENGQKSILISRDGFG</sequence>
<comment type="caution">
    <text evidence="1">The sequence shown here is derived from an EMBL/GenBank/DDBJ whole genome shotgun (WGS) entry which is preliminary data.</text>
</comment>
<reference evidence="1" key="1">
    <citation type="submission" date="2021-06" db="EMBL/GenBank/DDBJ databases">
        <authorList>
            <person name="Hodson N. C."/>
            <person name="Mongue J. A."/>
            <person name="Jaron S. K."/>
        </authorList>
    </citation>
    <scope>NUCLEOTIDE SEQUENCE</scope>
</reference>
<proteinExistence type="predicted"/>
<dbReference type="EMBL" id="CAJVCH010561923">
    <property type="protein sequence ID" value="CAG7831772.1"/>
    <property type="molecule type" value="Genomic_DNA"/>
</dbReference>
<evidence type="ECO:0000313" key="1">
    <source>
        <dbReference type="EMBL" id="CAG7831772.1"/>
    </source>
</evidence>
<dbReference type="AlphaFoldDB" id="A0A8J2LKA0"/>